<dbReference type="PANTHER" id="PTHR15710:SF4">
    <property type="entry name" value="E3 UBIQUITIN-PROTEIN LIGASE AIP2"/>
    <property type="match status" value="1"/>
</dbReference>
<proteinExistence type="predicted"/>
<evidence type="ECO:0000313" key="11">
    <source>
        <dbReference type="EnsemblPlants" id="LPERR09G08050.1"/>
    </source>
</evidence>
<dbReference type="PROSITE" id="PS50089">
    <property type="entry name" value="ZF_RING_2"/>
    <property type="match status" value="1"/>
</dbReference>
<feature type="region of interest" description="Disordered" evidence="9">
    <location>
        <begin position="283"/>
        <end position="312"/>
    </location>
</feature>
<evidence type="ECO:0000313" key="12">
    <source>
        <dbReference type="Proteomes" id="UP000032180"/>
    </source>
</evidence>
<keyword evidence="6" id="KW-0833">Ubl conjugation pathway</keyword>
<keyword evidence="4" id="KW-0479">Metal-binding</keyword>
<dbReference type="EC" id="2.3.2.27" evidence="2"/>
<reference evidence="12" key="2">
    <citation type="submission" date="2013-12" db="EMBL/GenBank/DDBJ databases">
        <authorList>
            <person name="Yu Y."/>
            <person name="Lee S."/>
            <person name="de Baynast K."/>
            <person name="Wissotski M."/>
            <person name="Liu L."/>
            <person name="Talag J."/>
            <person name="Goicoechea J."/>
            <person name="Angelova A."/>
            <person name="Jetty R."/>
            <person name="Kudrna D."/>
            <person name="Golser W."/>
            <person name="Rivera L."/>
            <person name="Zhang J."/>
            <person name="Wing R."/>
        </authorList>
    </citation>
    <scope>NUCLEOTIDE SEQUENCE</scope>
</reference>
<dbReference type="GO" id="GO:0009788">
    <property type="term" value="P:negative regulation of abscisic acid-activated signaling pathway"/>
    <property type="evidence" value="ECO:0007669"/>
    <property type="project" value="EnsemblPlants"/>
</dbReference>
<dbReference type="SMART" id="SM00184">
    <property type="entry name" value="RING"/>
    <property type="match status" value="1"/>
</dbReference>
<dbReference type="GO" id="GO:0008270">
    <property type="term" value="F:zinc ion binding"/>
    <property type="evidence" value="ECO:0007669"/>
    <property type="project" value="UniProtKB-KW"/>
</dbReference>
<name>A0A0D9XE17_9ORYZ</name>
<dbReference type="Gramene" id="LPERR09G08050.1">
    <property type="protein sequence ID" value="LPERR09G08050.1"/>
    <property type="gene ID" value="LPERR09G08050"/>
</dbReference>
<reference evidence="11 12" key="1">
    <citation type="submission" date="2012-08" db="EMBL/GenBank/DDBJ databases">
        <title>Oryza genome evolution.</title>
        <authorList>
            <person name="Wing R.A."/>
        </authorList>
    </citation>
    <scope>NUCLEOTIDE SEQUENCE</scope>
</reference>
<evidence type="ECO:0000256" key="7">
    <source>
        <dbReference type="ARBA" id="ARBA00022833"/>
    </source>
</evidence>
<dbReference type="GO" id="GO:0061630">
    <property type="term" value="F:ubiquitin protein ligase activity"/>
    <property type="evidence" value="ECO:0007669"/>
    <property type="project" value="UniProtKB-EC"/>
</dbReference>
<sequence>MSAPAAVEQRLQALRQKLGRKQHFEEAVADLAATVGDHYAGASPALRDLMYSAVCRVATVLQTRYTAPGFWRAGLNLFIGTEKLVTNPSEKEQLKTFILRAREHLDEKENEESMPNNREPGHLTVGTEPPPPAWLVAQNLSRELSILDESSGDQAGNNNEVQSRAEDAGPAIMNLLNAMINNGDLEAALEESLQNARVNPKVPPASKEVVANLPVVTVTEETIARLGSETQCAVCRENLVVDDKMQELPCKHLFHPPCLKPWLDENNSCPICRHELRTDDHVYESRKEREREEEEDRKGAANAVRGGEFMYV</sequence>
<dbReference type="CDD" id="cd16667">
    <property type="entry name" value="RING-H2_RNF126-like"/>
    <property type="match status" value="1"/>
</dbReference>
<evidence type="ECO:0000256" key="4">
    <source>
        <dbReference type="ARBA" id="ARBA00022723"/>
    </source>
</evidence>
<feature type="domain" description="RING-type" evidence="10">
    <location>
        <begin position="232"/>
        <end position="273"/>
    </location>
</feature>
<keyword evidence="12" id="KW-1185">Reference proteome</keyword>
<dbReference type="SUPFAM" id="SSF57850">
    <property type="entry name" value="RING/U-box"/>
    <property type="match status" value="1"/>
</dbReference>
<dbReference type="InterPro" id="IPR013083">
    <property type="entry name" value="Znf_RING/FYVE/PHD"/>
</dbReference>
<dbReference type="PANTHER" id="PTHR15710">
    <property type="entry name" value="E3 UBIQUITIN-PROTEIN LIGASE PRAJA"/>
    <property type="match status" value="1"/>
</dbReference>
<organism evidence="11 12">
    <name type="scientific">Leersia perrieri</name>
    <dbReference type="NCBI Taxonomy" id="77586"/>
    <lineage>
        <taxon>Eukaryota</taxon>
        <taxon>Viridiplantae</taxon>
        <taxon>Streptophyta</taxon>
        <taxon>Embryophyta</taxon>
        <taxon>Tracheophyta</taxon>
        <taxon>Spermatophyta</taxon>
        <taxon>Magnoliopsida</taxon>
        <taxon>Liliopsida</taxon>
        <taxon>Poales</taxon>
        <taxon>Poaceae</taxon>
        <taxon>BOP clade</taxon>
        <taxon>Oryzoideae</taxon>
        <taxon>Oryzeae</taxon>
        <taxon>Oryzinae</taxon>
        <taxon>Leersia</taxon>
    </lineage>
</organism>
<dbReference type="AlphaFoldDB" id="A0A0D9XE17"/>
<dbReference type="FunFam" id="3.30.40.10:FF:000127">
    <property type="entry name" value="E3 ubiquitin-protein ligase RNF181"/>
    <property type="match status" value="1"/>
</dbReference>
<keyword evidence="3" id="KW-0808">Transferase</keyword>
<keyword evidence="5 8" id="KW-0863">Zinc-finger</keyword>
<dbReference type="GO" id="GO:0005634">
    <property type="term" value="C:nucleus"/>
    <property type="evidence" value="ECO:0007669"/>
    <property type="project" value="EnsemblPlants"/>
</dbReference>
<dbReference type="STRING" id="77586.A0A0D9XE17"/>
<evidence type="ECO:0000256" key="9">
    <source>
        <dbReference type="SAM" id="MobiDB-lite"/>
    </source>
</evidence>
<evidence type="ECO:0000259" key="10">
    <source>
        <dbReference type="PROSITE" id="PS50089"/>
    </source>
</evidence>
<dbReference type="GO" id="GO:0016567">
    <property type="term" value="P:protein ubiquitination"/>
    <property type="evidence" value="ECO:0007669"/>
    <property type="project" value="EnsemblPlants"/>
</dbReference>
<dbReference type="Pfam" id="PF13639">
    <property type="entry name" value="zf-RING_2"/>
    <property type="match status" value="1"/>
</dbReference>
<evidence type="ECO:0000256" key="1">
    <source>
        <dbReference type="ARBA" id="ARBA00000900"/>
    </source>
</evidence>
<keyword evidence="7" id="KW-0862">Zinc</keyword>
<dbReference type="EnsemblPlants" id="LPERR09G08050.1">
    <property type="protein sequence ID" value="LPERR09G08050.1"/>
    <property type="gene ID" value="LPERR09G08050"/>
</dbReference>
<evidence type="ECO:0000256" key="5">
    <source>
        <dbReference type="ARBA" id="ARBA00022771"/>
    </source>
</evidence>
<dbReference type="HOGENOM" id="CLU_048503_0_0_1"/>
<evidence type="ECO:0000256" key="2">
    <source>
        <dbReference type="ARBA" id="ARBA00012483"/>
    </source>
</evidence>
<dbReference type="GO" id="GO:0005829">
    <property type="term" value="C:cytosol"/>
    <property type="evidence" value="ECO:0007669"/>
    <property type="project" value="EnsemblPlants"/>
</dbReference>
<reference evidence="11" key="3">
    <citation type="submission" date="2015-04" db="UniProtKB">
        <authorList>
            <consortium name="EnsemblPlants"/>
        </authorList>
    </citation>
    <scope>IDENTIFICATION</scope>
</reference>
<dbReference type="GO" id="GO:0009737">
    <property type="term" value="P:response to abscisic acid"/>
    <property type="evidence" value="ECO:0007669"/>
    <property type="project" value="EnsemblPlants"/>
</dbReference>
<dbReference type="Proteomes" id="UP000032180">
    <property type="component" value="Chromosome 9"/>
</dbReference>
<protein>
    <recommendedName>
        <fullName evidence="2">RING-type E3 ubiquitin transferase</fullName>
        <ecNumber evidence="2">2.3.2.27</ecNumber>
    </recommendedName>
</protein>
<dbReference type="InterPro" id="IPR001841">
    <property type="entry name" value="Znf_RING"/>
</dbReference>
<dbReference type="eggNOG" id="KOG0800">
    <property type="taxonomic scope" value="Eukaryota"/>
</dbReference>
<accession>A0A0D9XE17</accession>
<comment type="catalytic activity">
    <reaction evidence="1">
        <text>S-ubiquitinyl-[E2 ubiquitin-conjugating enzyme]-L-cysteine + [acceptor protein]-L-lysine = [E2 ubiquitin-conjugating enzyme]-L-cysteine + N(6)-ubiquitinyl-[acceptor protein]-L-lysine.</text>
        <dbReference type="EC" id="2.3.2.27"/>
    </reaction>
</comment>
<dbReference type="Gene3D" id="3.30.40.10">
    <property type="entry name" value="Zinc/RING finger domain, C3HC4 (zinc finger)"/>
    <property type="match status" value="1"/>
</dbReference>
<evidence type="ECO:0000256" key="6">
    <source>
        <dbReference type="ARBA" id="ARBA00022786"/>
    </source>
</evidence>
<evidence type="ECO:0000256" key="3">
    <source>
        <dbReference type="ARBA" id="ARBA00022679"/>
    </source>
</evidence>
<evidence type="ECO:0000256" key="8">
    <source>
        <dbReference type="PROSITE-ProRule" id="PRU00175"/>
    </source>
</evidence>